<dbReference type="AlphaFoldDB" id="A0A7H8NGF0"/>
<dbReference type="InterPro" id="IPR022765">
    <property type="entry name" value="Dna2/Cas4_DUF83"/>
</dbReference>
<dbReference type="Pfam" id="PF01930">
    <property type="entry name" value="Cas_Cas4"/>
    <property type="match status" value="1"/>
</dbReference>
<proteinExistence type="inferred from homology"/>
<feature type="domain" description="DUF83" evidence="14">
    <location>
        <begin position="19"/>
        <end position="193"/>
    </location>
</feature>
<accession>A0A7H8NGF0</accession>
<keyword evidence="16" id="KW-1185">Reference proteome</keyword>
<protein>
    <recommendedName>
        <fullName evidence="4 13">CRISPR-associated exonuclease Cas4</fullName>
        <ecNumber evidence="3 13">3.1.12.1</ecNumber>
    </recommendedName>
</protein>
<evidence type="ECO:0000256" key="1">
    <source>
        <dbReference type="ARBA" id="ARBA00001966"/>
    </source>
</evidence>
<dbReference type="GO" id="GO:0051536">
    <property type="term" value="F:iron-sulfur cluster binding"/>
    <property type="evidence" value="ECO:0007669"/>
    <property type="project" value="UniProtKB-KW"/>
</dbReference>
<gene>
    <name evidence="15" type="primary">cas4</name>
    <name evidence="15" type="ORF">HUT08_32890</name>
</gene>
<evidence type="ECO:0000256" key="9">
    <source>
        <dbReference type="ARBA" id="ARBA00023004"/>
    </source>
</evidence>
<dbReference type="EC" id="3.1.12.1" evidence="3 13"/>
<dbReference type="EMBL" id="CP054929">
    <property type="protein sequence ID" value="QKW53552.1"/>
    <property type="molecule type" value="Genomic_DNA"/>
</dbReference>
<dbReference type="PANTHER" id="PTHR36531">
    <property type="entry name" value="CRISPR-ASSOCIATED EXONUCLEASE CAS4"/>
    <property type="match status" value="1"/>
</dbReference>
<name>A0A7H8NGF0_9ACTN</name>
<comment type="cofactor">
    <cofactor evidence="13">
        <name>Mg(2+)</name>
        <dbReference type="ChEBI" id="CHEBI:18420"/>
    </cofactor>
    <cofactor evidence="13">
        <name>Mn(2+)</name>
        <dbReference type="ChEBI" id="CHEBI:29035"/>
    </cofactor>
    <text evidence="13">Mg(2+) or Mn(2+) required for ssDNA cleavage activity.</text>
</comment>
<evidence type="ECO:0000256" key="8">
    <source>
        <dbReference type="ARBA" id="ARBA00022839"/>
    </source>
</evidence>
<dbReference type="GO" id="GO:0004527">
    <property type="term" value="F:exonuclease activity"/>
    <property type="evidence" value="ECO:0007669"/>
    <property type="project" value="UniProtKB-KW"/>
</dbReference>
<dbReference type="Gene3D" id="3.90.320.10">
    <property type="match status" value="1"/>
</dbReference>
<keyword evidence="12 13" id="KW-0464">Manganese</keyword>
<sequence>MTVPTAPGTTECLPQVSLSALEHYAYCPRQRGLILLEDAFTDDAATVRGTLMHQRVDTPGNRGRGTIRTLHALPVWHDGYGLTGICDTVELHKDGRILPIEHKSGRYHPCGPADVQAAAQAMCLEEMFQHPVPEAVVYSAADRRRHPVAVDQDLRSRVLQLTDAVRALLTTSRLPAPAADKRCRRCSMASDCMPKVLAGTARYRRALTDLYHLDDQDQPWGHDA</sequence>
<evidence type="ECO:0000313" key="16">
    <source>
        <dbReference type="Proteomes" id="UP000509303"/>
    </source>
</evidence>
<keyword evidence="7 13" id="KW-0378">Hydrolase</keyword>
<evidence type="ECO:0000256" key="10">
    <source>
        <dbReference type="ARBA" id="ARBA00023014"/>
    </source>
</evidence>
<dbReference type="NCBIfam" id="TIGR00372">
    <property type="entry name" value="cas4"/>
    <property type="match status" value="1"/>
</dbReference>
<dbReference type="GO" id="GO:0046872">
    <property type="term" value="F:metal ion binding"/>
    <property type="evidence" value="ECO:0007669"/>
    <property type="project" value="UniProtKB-KW"/>
</dbReference>
<dbReference type="GO" id="GO:0051607">
    <property type="term" value="P:defense response to virus"/>
    <property type="evidence" value="ECO:0007669"/>
    <property type="project" value="UniProtKB-KW"/>
</dbReference>
<dbReference type="InterPro" id="IPR051827">
    <property type="entry name" value="Cas4_exonuclease"/>
</dbReference>
<evidence type="ECO:0000256" key="6">
    <source>
        <dbReference type="ARBA" id="ARBA00022723"/>
    </source>
</evidence>
<reference evidence="15 16" key="1">
    <citation type="submission" date="2020-06" db="EMBL/GenBank/DDBJ databases">
        <title>Genome mining for natural products.</title>
        <authorList>
            <person name="Zhang B."/>
            <person name="Shi J."/>
            <person name="Ge H."/>
        </authorList>
    </citation>
    <scope>NUCLEOTIDE SEQUENCE [LARGE SCALE GENOMIC DNA]</scope>
    <source>
        <strain evidence="15 16">NA00687</strain>
    </source>
</reference>
<dbReference type="PANTHER" id="PTHR36531:SF6">
    <property type="entry name" value="DNA REPLICATION ATP-DEPENDENT HELICASE_NUCLEASE DNA2"/>
    <property type="match status" value="1"/>
</dbReference>
<organism evidence="15 16">
    <name type="scientific">Streptomyces buecherae</name>
    <dbReference type="NCBI Taxonomy" id="2763006"/>
    <lineage>
        <taxon>Bacteria</taxon>
        <taxon>Bacillati</taxon>
        <taxon>Actinomycetota</taxon>
        <taxon>Actinomycetes</taxon>
        <taxon>Kitasatosporales</taxon>
        <taxon>Streptomycetaceae</taxon>
        <taxon>Streptomyces</taxon>
    </lineage>
</organism>
<evidence type="ECO:0000256" key="13">
    <source>
        <dbReference type="RuleBase" id="RU365022"/>
    </source>
</evidence>
<keyword evidence="11 13" id="KW-0051">Antiviral defense</keyword>
<evidence type="ECO:0000313" key="15">
    <source>
        <dbReference type="EMBL" id="QKW53552.1"/>
    </source>
</evidence>
<comment type="similarity">
    <text evidence="2 13">Belongs to the CRISPR-associated exonuclease Cas4 family.</text>
</comment>
<dbReference type="InterPro" id="IPR013343">
    <property type="entry name" value="CRISPR-assoc_prot_Cas4"/>
</dbReference>
<keyword evidence="8 13" id="KW-0269">Exonuclease</keyword>
<dbReference type="Proteomes" id="UP000509303">
    <property type="component" value="Chromosome"/>
</dbReference>
<keyword evidence="5 13" id="KW-0540">Nuclease</keyword>
<evidence type="ECO:0000256" key="7">
    <source>
        <dbReference type="ARBA" id="ARBA00022801"/>
    </source>
</evidence>
<comment type="function">
    <text evidence="13">CRISPR (clustered regularly interspaced short palindromic repeat) is an adaptive immune system that provides protection against mobile genetic elements (viruses, transposable elements and conjugative plasmids). CRISPR clusters contain sequences complementary to antecedent mobile elements and target invading nucleic acids. CRISPR clusters are transcribed and processed into CRISPR RNA (crRNA).</text>
</comment>
<evidence type="ECO:0000256" key="3">
    <source>
        <dbReference type="ARBA" id="ARBA00012768"/>
    </source>
</evidence>
<evidence type="ECO:0000256" key="12">
    <source>
        <dbReference type="ARBA" id="ARBA00023211"/>
    </source>
</evidence>
<comment type="cofactor">
    <cofactor evidence="13">
        <name>iron-sulfur cluster</name>
        <dbReference type="ChEBI" id="CHEBI:30408"/>
    </cofactor>
</comment>
<dbReference type="InterPro" id="IPR011604">
    <property type="entry name" value="PDDEXK-like_dom_sf"/>
</dbReference>
<keyword evidence="9 13" id="KW-0408">Iron</keyword>
<evidence type="ECO:0000259" key="14">
    <source>
        <dbReference type="Pfam" id="PF01930"/>
    </source>
</evidence>
<evidence type="ECO:0000256" key="2">
    <source>
        <dbReference type="ARBA" id="ARBA00009189"/>
    </source>
</evidence>
<evidence type="ECO:0000256" key="11">
    <source>
        <dbReference type="ARBA" id="ARBA00023118"/>
    </source>
</evidence>
<comment type="cofactor">
    <cofactor evidence="1">
        <name>[4Fe-4S] cluster</name>
        <dbReference type="ChEBI" id="CHEBI:49883"/>
    </cofactor>
</comment>
<evidence type="ECO:0000256" key="4">
    <source>
        <dbReference type="ARBA" id="ARBA00020049"/>
    </source>
</evidence>
<keyword evidence="6 13" id="KW-0479">Metal-binding</keyword>
<keyword evidence="10 13" id="KW-0411">Iron-sulfur</keyword>
<evidence type="ECO:0000256" key="5">
    <source>
        <dbReference type="ARBA" id="ARBA00022722"/>
    </source>
</evidence>